<feature type="compositionally biased region" description="Basic residues" evidence="6">
    <location>
        <begin position="829"/>
        <end position="841"/>
    </location>
</feature>
<evidence type="ECO:0000313" key="8">
    <source>
        <dbReference type="EMBL" id="ERM95145.1"/>
    </source>
</evidence>
<dbReference type="eggNOG" id="KOG4161">
    <property type="taxonomic scope" value="Eukaryota"/>
</dbReference>
<dbReference type="GO" id="GO:0005634">
    <property type="term" value="C:nucleus"/>
    <property type="evidence" value="ECO:0007669"/>
    <property type="project" value="UniProtKB-SubCell"/>
</dbReference>
<keyword evidence="5" id="KW-0539">Nucleus</keyword>
<feature type="domain" description="MBD" evidence="7">
    <location>
        <begin position="100"/>
        <end position="173"/>
    </location>
</feature>
<dbReference type="Gene3D" id="3.30.890.10">
    <property type="entry name" value="Methyl-cpg-binding Protein 2, Chain A"/>
    <property type="match status" value="7"/>
</dbReference>
<feature type="region of interest" description="Disordered" evidence="6">
    <location>
        <begin position="1083"/>
        <end position="1137"/>
    </location>
</feature>
<feature type="compositionally biased region" description="Basic residues" evidence="6">
    <location>
        <begin position="621"/>
        <end position="632"/>
    </location>
</feature>
<dbReference type="AlphaFoldDB" id="W1NIZ6"/>
<evidence type="ECO:0000256" key="3">
    <source>
        <dbReference type="ARBA" id="ARBA00023125"/>
    </source>
</evidence>
<dbReference type="OrthoDB" id="10072024at2759"/>
<evidence type="ECO:0000256" key="4">
    <source>
        <dbReference type="ARBA" id="ARBA00023163"/>
    </source>
</evidence>
<feature type="compositionally biased region" description="Basic and acidic residues" evidence="6">
    <location>
        <begin position="981"/>
        <end position="992"/>
    </location>
</feature>
<accession>W1NIZ6</accession>
<dbReference type="SUPFAM" id="SSF54171">
    <property type="entry name" value="DNA-binding domain"/>
    <property type="match status" value="7"/>
</dbReference>
<keyword evidence="9" id="KW-1185">Reference proteome</keyword>
<feature type="domain" description="MBD" evidence="7">
    <location>
        <begin position="209"/>
        <end position="289"/>
    </location>
</feature>
<sequence length="1239" mass="137657">MDGVNSTNWLPDGWIMEQKRRKSGATKGLADKYFIEAATGRFFRSKLQVLRYLKTEKYTGKLWPVKLVSNNKELTNGESMEKETSSAKILQEKVQRTLSPSESGQSSDWLPPGWTIEIKTRKNGVSAGMREKFYIELATGKKFASRLAVLRYLTDGNASVSTPRTNMLDTGNVHLTAKEYEGMKAAEEKGPLPENSSLNSTGIVPVSTMGAEELPPDWLPTGWMMETKVRKRGKSSGAQSKFYIELATGQRFTSRLAVLRYLENGNASLSRLKRKKHDATNIDLNMEGSDAPIENQNVSNVMMLTERKGPLPEISPCKSSGNVMVSTCTKELIPEWLPPGWATEISVRKSGKTAGRREKFYIELATGQRFGSRLAVLRYLTNGNASPSGLKSKELGVPNIDLNMEESDALIENLKESTVMKTTQKKGSLPEFSPSKSSGNVGVSTVCAGELTPEWLPPGWTMVVTVRKAGKTAGRREKFYIELATGQRFASRLAVVRYLENGNASLERLKSQEHGASKIDFIAEESNSPFQKRKESTVIKTKEKKDPLPEICPTNSSGNATVVTSGAEELRPEWLPPGWTMQIKVRKSGKTAGMREKYYIDPATGCSFRSRVAILRYVKTKKPSATKQKKPKTLSPKSSGNVMATTPDAKEQPPEWLPPGWTMEIKERKSGKSAGLREKYYIDPATGRSFRSRIAIVRYIEAGKLDDPKQLESKTHDVRITSLTEIDSTPSKVISEVETRRAPAARRQLSLIEGSNLPSWKKHKKNESNEKQAPFNKGISGSSIEEHVILKASSACGENQSSSNEANAKTITDRCPSSQTKKKQEPMRKLKATKSKQKPVRKVKESQSKQRPGRKVKAQNNDSKFKRVLRSSTRMEIDYSSKPVQDLPKNRSPHLPEIASTETSAKYLPEISAGSTLTMNPPDYELGNSSEKFLLGDSKKRNQAKERQECPLSNESIGELLDNLLEKILPDHLKHNLPKNFPEKSGKEERPPNDFAGKCSDENSMGKSMPGNLTPTLPGNLPGSSRTNELRPNDLPGKWSEHLLEKPDNLAATLQENSPGKSGAEECPPIDFTEQCLENSYVKPNLIPKSPKNSRKKPNIERPSRHSLRSTLSEDSLEQQETDKLQNDDLNGKSSQNISLNNLAPIVPENFMEKPTEPLLENVLSTNLVEKLPKKSEENFPGDLSMGNSTENWPEILLENPTPADKPQESSIKDFQVKTLTGEIPVVLQENPADGDFFL</sequence>
<dbReference type="PANTHER" id="PTHR34067">
    <property type="entry name" value="OS04G0193200 PROTEIN"/>
    <property type="match status" value="1"/>
</dbReference>
<evidence type="ECO:0000259" key="7">
    <source>
        <dbReference type="PROSITE" id="PS50982"/>
    </source>
</evidence>
<keyword evidence="3" id="KW-0238">DNA-binding</keyword>
<organism evidence="8 9">
    <name type="scientific">Amborella trichopoda</name>
    <dbReference type="NCBI Taxonomy" id="13333"/>
    <lineage>
        <taxon>Eukaryota</taxon>
        <taxon>Viridiplantae</taxon>
        <taxon>Streptophyta</taxon>
        <taxon>Embryophyta</taxon>
        <taxon>Tracheophyta</taxon>
        <taxon>Spermatophyta</taxon>
        <taxon>Magnoliopsida</taxon>
        <taxon>Amborellales</taxon>
        <taxon>Amborellaceae</taxon>
        <taxon>Amborella</taxon>
    </lineage>
</organism>
<dbReference type="HOGENOM" id="CLU_266911_0_0_1"/>
<protein>
    <recommendedName>
        <fullName evidence="7">MBD domain-containing protein</fullName>
    </recommendedName>
</protein>
<proteinExistence type="predicted"/>
<feature type="compositionally biased region" description="Polar residues" evidence="6">
    <location>
        <begin position="796"/>
        <end position="819"/>
    </location>
</feature>
<dbReference type="SMART" id="SM00391">
    <property type="entry name" value="MBD"/>
    <property type="match status" value="2"/>
</dbReference>
<dbReference type="KEGG" id="atr:18423079"/>
<feature type="compositionally biased region" description="Basic and acidic residues" evidence="6">
    <location>
        <begin position="1121"/>
        <end position="1131"/>
    </location>
</feature>
<keyword evidence="4" id="KW-0804">Transcription</keyword>
<dbReference type="Pfam" id="PF01429">
    <property type="entry name" value="MBD"/>
    <property type="match status" value="7"/>
</dbReference>
<evidence type="ECO:0000256" key="1">
    <source>
        <dbReference type="ARBA" id="ARBA00004123"/>
    </source>
</evidence>
<feature type="domain" description="MBD" evidence="7">
    <location>
        <begin position="1"/>
        <end position="79"/>
    </location>
</feature>
<dbReference type="Proteomes" id="UP000017836">
    <property type="component" value="Unassembled WGS sequence"/>
</dbReference>
<gene>
    <name evidence="8" type="ORF">AMTR_s00009p00261370</name>
</gene>
<feature type="domain" description="MBD" evidence="7">
    <location>
        <begin position="565"/>
        <end position="639"/>
    </location>
</feature>
<dbReference type="InterPro" id="IPR001739">
    <property type="entry name" value="Methyl_CpG_DNA-bd"/>
</dbReference>
<dbReference type="EMBL" id="KI397501">
    <property type="protein sequence ID" value="ERM95145.1"/>
    <property type="molecule type" value="Genomic_DNA"/>
</dbReference>
<dbReference type="InterPro" id="IPR016177">
    <property type="entry name" value="DNA-bd_dom_sf"/>
</dbReference>
<feature type="domain" description="MBD" evidence="7">
    <location>
        <begin position="647"/>
        <end position="718"/>
    </location>
</feature>
<evidence type="ECO:0000256" key="2">
    <source>
        <dbReference type="ARBA" id="ARBA00023015"/>
    </source>
</evidence>
<evidence type="ECO:0000256" key="6">
    <source>
        <dbReference type="SAM" id="MobiDB-lite"/>
    </source>
</evidence>
<dbReference type="InterPro" id="IPR038945">
    <property type="entry name" value="MBD13-like"/>
</dbReference>
<feature type="region of interest" description="Disordered" evidence="6">
    <location>
        <begin position="755"/>
        <end position="780"/>
    </location>
</feature>
<dbReference type="Gramene" id="ERM95145">
    <property type="protein sequence ID" value="ERM95145"/>
    <property type="gene ID" value="AMTR_s00009p00261370"/>
</dbReference>
<feature type="region of interest" description="Disordered" evidence="6">
    <location>
        <begin position="974"/>
        <end position="1046"/>
    </location>
</feature>
<feature type="region of interest" description="Disordered" evidence="6">
    <location>
        <begin position="621"/>
        <end position="658"/>
    </location>
</feature>
<dbReference type="PANTHER" id="PTHR34067:SF20">
    <property type="entry name" value="OS08G0206700 PROTEIN"/>
    <property type="match status" value="1"/>
</dbReference>
<feature type="domain" description="MBD" evidence="7">
    <location>
        <begin position="446"/>
        <end position="526"/>
    </location>
</feature>
<evidence type="ECO:0000256" key="5">
    <source>
        <dbReference type="ARBA" id="ARBA00023242"/>
    </source>
</evidence>
<comment type="subcellular location">
    <subcellularLocation>
        <location evidence="1">Nucleus</location>
    </subcellularLocation>
</comment>
<feature type="compositionally biased region" description="Polar residues" evidence="6">
    <location>
        <begin position="1002"/>
        <end position="1027"/>
    </location>
</feature>
<feature type="domain" description="MBD" evidence="7">
    <location>
        <begin position="327"/>
        <end position="407"/>
    </location>
</feature>
<name>W1NIZ6_AMBTC</name>
<feature type="region of interest" description="Disordered" evidence="6">
    <location>
        <begin position="537"/>
        <end position="561"/>
    </location>
</feature>
<keyword evidence="2" id="KW-0805">Transcription regulation</keyword>
<dbReference type="GO" id="GO:0003677">
    <property type="term" value="F:DNA binding"/>
    <property type="evidence" value="ECO:0007669"/>
    <property type="project" value="UniProtKB-KW"/>
</dbReference>
<feature type="compositionally biased region" description="Polar residues" evidence="6">
    <location>
        <begin position="635"/>
        <end position="644"/>
    </location>
</feature>
<feature type="compositionally biased region" description="Basic and acidic residues" evidence="6">
    <location>
        <begin position="537"/>
        <end position="548"/>
    </location>
</feature>
<feature type="region of interest" description="Disordered" evidence="6">
    <location>
        <begin position="795"/>
        <end position="903"/>
    </location>
</feature>
<dbReference type="STRING" id="13333.W1NIZ6"/>
<evidence type="ECO:0000313" key="9">
    <source>
        <dbReference type="Proteomes" id="UP000017836"/>
    </source>
</evidence>
<reference evidence="9" key="1">
    <citation type="journal article" date="2013" name="Science">
        <title>The Amborella genome and the evolution of flowering plants.</title>
        <authorList>
            <consortium name="Amborella Genome Project"/>
        </authorList>
    </citation>
    <scope>NUCLEOTIDE SEQUENCE [LARGE SCALE GENOMIC DNA]</scope>
</reference>
<dbReference type="PROSITE" id="PS50982">
    <property type="entry name" value="MBD"/>
    <property type="match status" value="7"/>
</dbReference>